<accession>H6RU60</accession>
<dbReference type="Gene3D" id="1.10.10.10">
    <property type="entry name" value="Winged helix-like DNA-binding domain superfamily/Winged helix DNA-binding domain"/>
    <property type="match status" value="1"/>
</dbReference>
<dbReference type="AlphaFoldDB" id="H6RU60"/>
<name>H6RU60_BLASD</name>
<dbReference type="RefSeq" id="WP_014378533.1">
    <property type="nucleotide sequence ID" value="NC_016943.1"/>
</dbReference>
<proteinExistence type="predicted"/>
<dbReference type="EMBL" id="FO117623">
    <property type="protein sequence ID" value="CCG05667.1"/>
    <property type="molecule type" value="Genomic_DNA"/>
</dbReference>
<dbReference type="SUPFAM" id="SSF46785">
    <property type="entry name" value="Winged helix' DNA-binding domain"/>
    <property type="match status" value="1"/>
</dbReference>
<keyword evidence="3" id="KW-1185">Reference proteome</keyword>
<dbReference type="InterPro" id="IPR036388">
    <property type="entry name" value="WH-like_DNA-bd_sf"/>
</dbReference>
<feature type="region of interest" description="Disordered" evidence="1">
    <location>
        <begin position="1"/>
        <end position="26"/>
    </location>
</feature>
<evidence type="ECO:0000313" key="2">
    <source>
        <dbReference type="EMBL" id="CCG05667.1"/>
    </source>
</evidence>
<reference evidence="3" key="2">
    <citation type="submission" date="2012-02" db="EMBL/GenBank/DDBJ databases">
        <title>Complete genome sequence of Blastococcus saxobsidens strain DD2.</title>
        <authorList>
            <person name="Genoscope."/>
        </authorList>
    </citation>
    <scope>NUCLEOTIDE SEQUENCE [LARGE SCALE GENOMIC DNA]</scope>
    <source>
        <strain evidence="3">DD2</strain>
    </source>
</reference>
<dbReference type="OrthoDB" id="3399802at2"/>
<evidence type="ECO:0000256" key="1">
    <source>
        <dbReference type="SAM" id="MobiDB-lite"/>
    </source>
</evidence>
<dbReference type="Proteomes" id="UP000007517">
    <property type="component" value="Chromosome"/>
</dbReference>
<sequence>MENKSDAPELGAAPVRGSVGPPLSGARGTVLERLQRDARPVTIAALAAELGVHPNTAREHLDALVERGLAIRERAPAEGRGRPAWRYTAAADRLEPDVRVRDYAALAGALAGHLARTAADPAAEGLAAGREWGRTLASGRPAEPARAGATPRHRVVGLLDELGFAPEADAAASTVALRRCPLLDAARQYPEVVCQVHLGIVRGALEHSGGDPEATALLPFAEPGACRLHLDTAAVARGATDV</sequence>
<organism evidence="2 3">
    <name type="scientific">Blastococcus saxobsidens (strain DD2)</name>
    <dbReference type="NCBI Taxonomy" id="1146883"/>
    <lineage>
        <taxon>Bacteria</taxon>
        <taxon>Bacillati</taxon>
        <taxon>Actinomycetota</taxon>
        <taxon>Actinomycetes</taxon>
        <taxon>Geodermatophilales</taxon>
        <taxon>Geodermatophilaceae</taxon>
        <taxon>Blastococcus</taxon>
    </lineage>
</organism>
<dbReference type="InterPro" id="IPR036390">
    <property type="entry name" value="WH_DNA-bd_sf"/>
</dbReference>
<evidence type="ECO:0000313" key="3">
    <source>
        <dbReference type="Proteomes" id="UP000007517"/>
    </source>
</evidence>
<dbReference type="HOGENOM" id="CLU_078469_1_1_11"/>
<dbReference type="eggNOG" id="COG2345">
    <property type="taxonomic scope" value="Bacteria"/>
</dbReference>
<reference evidence="2 3" key="1">
    <citation type="journal article" date="2012" name="J. Bacteriol.">
        <title>Genome Sequence of Blastococcus saxobsidens DD2, a Stone-Inhabiting Bacterium.</title>
        <authorList>
            <person name="Chouaia B."/>
            <person name="Crotti E."/>
            <person name="Brusetti L."/>
            <person name="Daffonchio D."/>
            <person name="Essoussi I."/>
            <person name="Nouioui I."/>
            <person name="Sbissi I."/>
            <person name="Ghodhbane-Gtari F."/>
            <person name="Gtari M."/>
            <person name="Vacherie B."/>
            <person name="Barbe V."/>
            <person name="Medigue C."/>
            <person name="Gury J."/>
            <person name="Pujic P."/>
            <person name="Normand P."/>
        </authorList>
    </citation>
    <scope>NUCLEOTIDE SEQUENCE [LARGE SCALE GENOMIC DNA]</scope>
    <source>
        <strain evidence="2 3">DD2</strain>
    </source>
</reference>
<dbReference type="KEGG" id="bsd:BLASA_4883"/>
<dbReference type="STRING" id="1146883.BLASA_4883"/>
<gene>
    <name evidence="2" type="ordered locus">BLASA_4883</name>
</gene>
<dbReference type="Pfam" id="PF12840">
    <property type="entry name" value="HTH_20"/>
    <property type="match status" value="1"/>
</dbReference>
<protein>
    <submittedName>
        <fullName evidence="2">Putative transcriptional regulator, IclR family</fullName>
    </submittedName>
</protein>